<dbReference type="RefSeq" id="WP_072478016.1">
    <property type="nucleotide sequence ID" value="NZ_FPJG01000006.1"/>
</dbReference>
<keyword evidence="2" id="KW-1185">Reference proteome</keyword>
<dbReference type="InterPro" id="IPR011990">
    <property type="entry name" value="TPR-like_helical_dom_sf"/>
</dbReference>
<organism evidence="1 2">
    <name type="scientific">Amycolatopsis australiensis</name>
    <dbReference type="NCBI Taxonomy" id="546364"/>
    <lineage>
        <taxon>Bacteria</taxon>
        <taxon>Bacillati</taxon>
        <taxon>Actinomycetota</taxon>
        <taxon>Actinomycetes</taxon>
        <taxon>Pseudonocardiales</taxon>
        <taxon>Pseudonocardiaceae</taxon>
        <taxon>Amycolatopsis</taxon>
    </lineage>
</organism>
<protein>
    <submittedName>
        <fullName evidence="1">Uncharacterized protein</fullName>
    </submittedName>
</protein>
<dbReference type="Gene3D" id="1.25.40.10">
    <property type="entry name" value="Tetratricopeptide repeat domain"/>
    <property type="match status" value="1"/>
</dbReference>
<dbReference type="AlphaFoldDB" id="A0A1K1S0D4"/>
<dbReference type="EMBL" id="FPJG01000006">
    <property type="protein sequence ID" value="SFW77774.1"/>
    <property type="molecule type" value="Genomic_DNA"/>
</dbReference>
<dbReference type="Proteomes" id="UP000182740">
    <property type="component" value="Unassembled WGS sequence"/>
</dbReference>
<name>A0A1K1S0D4_9PSEU</name>
<evidence type="ECO:0000313" key="1">
    <source>
        <dbReference type="EMBL" id="SFW77774.1"/>
    </source>
</evidence>
<accession>A0A1K1S0D4</accession>
<evidence type="ECO:0000313" key="2">
    <source>
        <dbReference type="Proteomes" id="UP000182740"/>
    </source>
</evidence>
<proteinExistence type="predicted"/>
<reference evidence="2" key="1">
    <citation type="submission" date="2016-11" db="EMBL/GenBank/DDBJ databases">
        <authorList>
            <person name="Varghese N."/>
            <person name="Submissions S."/>
        </authorList>
    </citation>
    <scope>NUCLEOTIDE SEQUENCE [LARGE SCALE GENOMIC DNA]</scope>
    <source>
        <strain evidence="2">DSM 44671</strain>
    </source>
</reference>
<sequence>MSETFGRLLDPAAEHARTAGYCHGWVLEQLARYEDAEAVLAATMAAGASTLGPSDPETLVTAAHLAVRHARGKLTTTEAGPKLLPQISRKYAETTRSVKYVRRAIASLTPVGPVGPA</sequence>
<dbReference type="STRING" id="546364.SAMN04489730_4380"/>
<gene>
    <name evidence="1" type="ORF">SAMN04489730_4380</name>
</gene>